<feature type="domain" description="N-acetyltransferase" evidence="3">
    <location>
        <begin position="1"/>
        <end position="162"/>
    </location>
</feature>
<keyword evidence="2" id="KW-0012">Acyltransferase</keyword>
<keyword evidence="5" id="KW-1185">Reference proteome</keyword>
<dbReference type="Gene3D" id="3.40.630.30">
    <property type="match status" value="1"/>
</dbReference>
<name>A0A433JUI2_9MICO</name>
<proteinExistence type="predicted"/>
<dbReference type="InterPro" id="IPR016181">
    <property type="entry name" value="Acyl_CoA_acyltransferase"/>
</dbReference>
<evidence type="ECO:0000256" key="1">
    <source>
        <dbReference type="ARBA" id="ARBA00022679"/>
    </source>
</evidence>
<evidence type="ECO:0000259" key="3">
    <source>
        <dbReference type="PROSITE" id="PS51186"/>
    </source>
</evidence>
<evidence type="ECO:0000256" key="2">
    <source>
        <dbReference type="ARBA" id="ARBA00023315"/>
    </source>
</evidence>
<evidence type="ECO:0000313" key="5">
    <source>
        <dbReference type="Proteomes" id="UP000274909"/>
    </source>
</evidence>
<dbReference type="CDD" id="cd04301">
    <property type="entry name" value="NAT_SF"/>
    <property type="match status" value="1"/>
</dbReference>
<sequence>MEFRTATNDDVDAIVTLVGHAYRGTGSESGWTTEAHLFEGPRTDPDDIGAILATPANTLTVAVDGGEVVGCCMVSDRGRTAYFGLFAVSPSAQGSGLGKALLAEAERIAHDRLGAERMIMTVVSVRAELIAWYERRGYRRTGEIVPFPAEHTVHIRPGIVLELATLEKTLVGAGAPLG</sequence>
<accession>A0A433JUI2</accession>
<dbReference type="PANTHER" id="PTHR43877:SF2">
    <property type="entry name" value="AMINOALKYLPHOSPHONATE N-ACETYLTRANSFERASE-RELATED"/>
    <property type="match status" value="1"/>
</dbReference>
<gene>
    <name evidence="4" type="ORF">ELQ94_10520</name>
</gene>
<dbReference type="Pfam" id="PF00583">
    <property type="entry name" value="Acetyltransf_1"/>
    <property type="match status" value="1"/>
</dbReference>
<dbReference type="PANTHER" id="PTHR43877">
    <property type="entry name" value="AMINOALKYLPHOSPHONATE N-ACETYLTRANSFERASE-RELATED-RELATED"/>
    <property type="match status" value="1"/>
</dbReference>
<comment type="caution">
    <text evidence="4">The sequence shown here is derived from an EMBL/GenBank/DDBJ whole genome shotgun (WGS) entry which is preliminary data.</text>
</comment>
<dbReference type="InterPro" id="IPR000182">
    <property type="entry name" value="GNAT_dom"/>
</dbReference>
<dbReference type="InterPro" id="IPR050832">
    <property type="entry name" value="Bact_Acetyltransf"/>
</dbReference>
<dbReference type="AlphaFoldDB" id="A0A433JUI2"/>
<protein>
    <submittedName>
        <fullName evidence="4">GNAT family N-acetyltransferase</fullName>
    </submittedName>
</protein>
<keyword evidence="1 4" id="KW-0808">Transferase</keyword>
<dbReference type="RefSeq" id="WP_127049844.1">
    <property type="nucleotide sequence ID" value="NZ_RZGZ01000002.1"/>
</dbReference>
<dbReference type="EMBL" id="RZGZ01000002">
    <property type="protein sequence ID" value="RUR01874.1"/>
    <property type="molecule type" value="Genomic_DNA"/>
</dbReference>
<reference evidence="4 5" key="1">
    <citation type="submission" date="2018-12" db="EMBL/GenBank/DDBJ databases">
        <authorList>
            <person name="Li F."/>
        </authorList>
    </citation>
    <scope>NUCLEOTIDE SEQUENCE [LARGE SCALE GENOMIC DNA]</scope>
    <source>
        <strain evidence="4 5">EGI 6500705</strain>
    </source>
</reference>
<dbReference type="OrthoDB" id="119501at2"/>
<evidence type="ECO:0000313" key="4">
    <source>
        <dbReference type="EMBL" id="RUR01874.1"/>
    </source>
</evidence>
<dbReference type="SUPFAM" id="SSF55729">
    <property type="entry name" value="Acyl-CoA N-acyltransferases (Nat)"/>
    <property type="match status" value="1"/>
</dbReference>
<dbReference type="Proteomes" id="UP000274909">
    <property type="component" value="Unassembled WGS sequence"/>
</dbReference>
<dbReference type="PROSITE" id="PS51186">
    <property type="entry name" value="GNAT"/>
    <property type="match status" value="1"/>
</dbReference>
<organism evidence="4 5">
    <name type="scientific">Labedella endophytica</name>
    <dbReference type="NCBI Taxonomy" id="1523160"/>
    <lineage>
        <taxon>Bacteria</taxon>
        <taxon>Bacillati</taxon>
        <taxon>Actinomycetota</taxon>
        <taxon>Actinomycetes</taxon>
        <taxon>Micrococcales</taxon>
        <taxon>Microbacteriaceae</taxon>
        <taxon>Labedella</taxon>
    </lineage>
</organism>
<dbReference type="GO" id="GO:0016747">
    <property type="term" value="F:acyltransferase activity, transferring groups other than amino-acyl groups"/>
    <property type="evidence" value="ECO:0007669"/>
    <property type="project" value="InterPro"/>
</dbReference>